<organism evidence="1 2">
    <name type="scientific">Rhizopus delemar</name>
    <dbReference type="NCBI Taxonomy" id="936053"/>
    <lineage>
        <taxon>Eukaryota</taxon>
        <taxon>Fungi</taxon>
        <taxon>Fungi incertae sedis</taxon>
        <taxon>Mucoromycota</taxon>
        <taxon>Mucoromycotina</taxon>
        <taxon>Mucoromycetes</taxon>
        <taxon>Mucorales</taxon>
        <taxon>Mucorineae</taxon>
        <taxon>Rhizopodaceae</taxon>
        <taxon>Rhizopus</taxon>
    </lineage>
</organism>
<evidence type="ECO:0000313" key="1">
    <source>
        <dbReference type="EMBL" id="KAG1531464.1"/>
    </source>
</evidence>
<reference evidence="1 2" key="1">
    <citation type="journal article" date="2020" name="Microb. Genom.">
        <title>Genetic diversity of clinical and environmental Mucorales isolates obtained from an investigation of mucormycosis cases among solid organ transplant recipients.</title>
        <authorList>
            <person name="Nguyen M.H."/>
            <person name="Kaul D."/>
            <person name="Muto C."/>
            <person name="Cheng S.J."/>
            <person name="Richter R.A."/>
            <person name="Bruno V.M."/>
            <person name="Liu G."/>
            <person name="Beyhan S."/>
            <person name="Sundermann A.J."/>
            <person name="Mounaud S."/>
            <person name="Pasculle A.W."/>
            <person name="Nierman W.C."/>
            <person name="Driscoll E."/>
            <person name="Cumbie R."/>
            <person name="Clancy C.J."/>
            <person name="Dupont C.L."/>
        </authorList>
    </citation>
    <scope>NUCLEOTIDE SEQUENCE [LARGE SCALE GENOMIC DNA]</scope>
    <source>
        <strain evidence="1 2">GL24</strain>
    </source>
</reference>
<keyword evidence="2" id="KW-1185">Reference proteome</keyword>
<accession>A0A9P6XS73</accession>
<comment type="caution">
    <text evidence="1">The sequence shown here is derived from an EMBL/GenBank/DDBJ whole genome shotgun (WGS) entry which is preliminary data.</text>
</comment>
<gene>
    <name evidence="1" type="ORF">G6F50_016681</name>
</gene>
<name>A0A9P6XS73_9FUNG</name>
<dbReference type="EMBL" id="JAANIU010010848">
    <property type="protein sequence ID" value="KAG1531464.1"/>
    <property type="molecule type" value="Genomic_DNA"/>
</dbReference>
<proteinExistence type="predicted"/>
<evidence type="ECO:0000313" key="2">
    <source>
        <dbReference type="Proteomes" id="UP000740926"/>
    </source>
</evidence>
<sequence>MRNTAAEVQFIAGRIGQVVRDGAALPTFVTRIDVELARLVDAAHPQPAALPDYAHHFTGFVVDIQAERQCQAPLTTAPAVGAVLAEPAFSSTSIGRPLGSTETSFNRYGLRYGTTANPFLLVFTPRWWPTAA</sequence>
<protein>
    <submittedName>
        <fullName evidence="1">Uncharacterized protein</fullName>
    </submittedName>
</protein>
<dbReference type="AlphaFoldDB" id="A0A9P6XS73"/>
<dbReference type="Proteomes" id="UP000740926">
    <property type="component" value="Unassembled WGS sequence"/>
</dbReference>